<evidence type="ECO:0000313" key="2">
    <source>
        <dbReference type="EMBL" id="SVB01276.1"/>
    </source>
</evidence>
<keyword evidence="1" id="KW-0472">Membrane</keyword>
<evidence type="ECO:0000256" key="1">
    <source>
        <dbReference type="SAM" id="Phobius"/>
    </source>
</evidence>
<name>A0A382AIF5_9ZZZZ</name>
<accession>A0A382AIF5</accession>
<organism evidence="2">
    <name type="scientific">marine metagenome</name>
    <dbReference type="NCBI Taxonomy" id="408172"/>
    <lineage>
        <taxon>unclassified sequences</taxon>
        <taxon>metagenomes</taxon>
        <taxon>ecological metagenomes</taxon>
    </lineage>
</organism>
<feature type="transmembrane region" description="Helical" evidence="1">
    <location>
        <begin position="16"/>
        <end position="35"/>
    </location>
</feature>
<keyword evidence="1" id="KW-1133">Transmembrane helix</keyword>
<gene>
    <name evidence="2" type="ORF">METZ01_LOCUS154130</name>
</gene>
<reference evidence="2" key="1">
    <citation type="submission" date="2018-05" db="EMBL/GenBank/DDBJ databases">
        <authorList>
            <person name="Lanie J.A."/>
            <person name="Ng W.-L."/>
            <person name="Kazmierczak K.M."/>
            <person name="Andrzejewski T.M."/>
            <person name="Davidsen T.M."/>
            <person name="Wayne K.J."/>
            <person name="Tettelin H."/>
            <person name="Glass J.I."/>
            <person name="Rusch D."/>
            <person name="Podicherti R."/>
            <person name="Tsui H.-C.T."/>
            <person name="Winkler M.E."/>
        </authorList>
    </citation>
    <scope>NUCLEOTIDE SEQUENCE</scope>
</reference>
<proteinExistence type="predicted"/>
<dbReference type="AlphaFoldDB" id="A0A382AIF5"/>
<sequence>MDSNARFKSSLGFIDLLFNILLGFAFLFIVAFLLIKPEAKKKDFDRRAEFVIILEWDHDAPDDLDLYVQDPTNDKVSFRLPIVNFMHLDKDDLGKRNDTITNADGTTSTVQINREVVTIRGIMAGEYIVNAHYYSTRIYNGSQIDPDQKKVNFTNKPKKDLTVKIELHKVTPYSILWAGEKKFSHRGQEETFLRFRLDKDGNIIPPFTFEPKEFVTPIMGMGNYVVPAGVPSPYDAESEEAGGY</sequence>
<protein>
    <submittedName>
        <fullName evidence="2">Uncharacterized protein</fullName>
    </submittedName>
</protein>
<keyword evidence="1" id="KW-0812">Transmembrane</keyword>
<dbReference type="EMBL" id="UINC01025534">
    <property type="protein sequence ID" value="SVB01276.1"/>
    <property type="molecule type" value="Genomic_DNA"/>
</dbReference>